<evidence type="ECO:0000313" key="2">
    <source>
        <dbReference type="Proteomes" id="UP000830729"/>
    </source>
</evidence>
<gene>
    <name evidence="1" type="ORF">M0R89_17720</name>
</gene>
<dbReference type="AlphaFoldDB" id="A0A8U0HU39"/>
<dbReference type="InterPro" id="IPR017850">
    <property type="entry name" value="Alkaline_phosphatase_core_sf"/>
</dbReference>
<accession>A0A8U0HU39</accession>
<dbReference type="InterPro" id="IPR002591">
    <property type="entry name" value="Phosphodiest/P_Trfase"/>
</dbReference>
<keyword evidence="2" id="KW-1185">Reference proteome</keyword>
<name>A0A8U0HU39_9EURY</name>
<dbReference type="Proteomes" id="UP000830729">
    <property type="component" value="Chromosome"/>
</dbReference>
<dbReference type="EMBL" id="CP096659">
    <property type="protein sequence ID" value="UPV74359.1"/>
    <property type="molecule type" value="Genomic_DNA"/>
</dbReference>
<dbReference type="RefSeq" id="WP_248650405.1">
    <property type="nucleotide sequence ID" value="NZ_CP096659.1"/>
</dbReference>
<proteinExistence type="predicted"/>
<organism evidence="1 2">
    <name type="scientific">Halorussus limi</name>
    <dbReference type="NCBI Taxonomy" id="2938695"/>
    <lineage>
        <taxon>Archaea</taxon>
        <taxon>Methanobacteriati</taxon>
        <taxon>Methanobacteriota</taxon>
        <taxon>Stenosarchaea group</taxon>
        <taxon>Halobacteria</taxon>
        <taxon>Halobacteriales</taxon>
        <taxon>Haladaptataceae</taxon>
        <taxon>Halorussus</taxon>
    </lineage>
</organism>
<dbReference type="Gene3D" id="3.40.720.10">
    <property type="entry name" value="Alkaline Phosphatase, subunit A"/>
    <property type="match status" value="1"/>
</dbReference>
<reference evidence="1 2" key="1">
    <citation type="submission" date="2022-04" db="EMBL/GenBank/DDBJ databases">
        <title>Diverse halophilic archaea isolated from saline environments.</title>
        <authorList>
            <person name="Cui H.-L."/>
        </authorList>
    </citation>
    <scope>NUCLEOTIDE SEQUENCE [LARGE SCALE GENOMIC DNA]</scope>
    <source>
        <strain evidence="1 2">XZYJT49</strain>
    </source>
</reference>
<dbReference type="KEGG" id="halx:M0R89_17720"/>
<evidence type="ECO:0000313" key="1">
    <source>
        <dbReference type="EMBL" id="UPV74359.1"/>
    </source>
</evidence>
<dbReference type="Pfam" id="PF01663">
    <property type="entry name" value="Phosphodiest"/>
    <property type="match status" value="1"/>
</dbReference>
<protein>
    <submittedName>
        <fullName evidence="1">Alkaline phosphatase family protein</fullName>
    </submittedName>
</protein>
<dbReference type="SUPFAM" id="SSF53649">
    <property type="entry name" value="Alkaline phosphatase-like"/>
    <property type="match status" value="1"/>
</dbReference>
<sequence>MADRPQTNMETLLVGLDAGCRPVLDPLFEAGALPNLASVFESGAAGPLESQIPPWTPSAWPSLYTGVNPGKHGVFGFLTFDGYEWDVVNATHVRERTLWELLDYHGKSSVVVNAPVTHPPDEIDGAIVPGYTAPENPDCHPDGLLDEIREEIGEYRVYAPRDADGKEKVEWYERLVGMRGSAFRYLADRFDPDFGFVQFQQTDTVFHEFPGDHGKVRAVYEAVDRQLGTILEECDPDTVVVASDHGMGEYAGHEFRPNEYLRERGLVETTTEGEGMPTWSTIADNQLQDGKQGRDEADDGTGLLERAVAGLAGVGLTSQRVYNALDAVGLAEFAARRVPTEVARAGSEQVDFPASKAYMRDRIELGVRVNLAGREPEGVVPEREYDRLCDDLVDALSEVTTPDGNPVFERVARREEVFSGPYVEEAPDVITVPREYDEFLSTRVGDGEFGPPSEPYNHKRDGIVAISGDGATPSADLSGAHLFDVAPTVLATMGLPAGDRMDGSVLPAVGSAGIESYPAFDAGEQEATDDDEVEARLADLGYLE</sequence>
<dbReference type="GeneID" id="72187077"/>